<evidence type="ECO:0000313" key="9">
    <source>
        <dbReference type="EnsemblPlants" id="Kaladp0095s0115.1.v1.1"/>
    </source>
</evidence>
<feature type="domain" description="EamA" evidence="8">
    <location>
        <begin position="12"/>
        <end position="147"/>
    </location>
</feature>
<keyword evidence="3 6" id="KW-0812">Transmembrane</keyword>
<dbReference type="PANTHER" id="PTHR31218">
    <property type="entry name" value="WAT1-RELATED PROTEIN"/>
    <property type="match status" value="1"/>
</dbReference>
<feature type="transmembrane region" description="Helical" evidence="6">
    <location>
        <begin position="217"/>
        <end position="236"/>
    </location>
</feature>
<dbReference type="OMA" id="WAICLER"/>
<dbReference type="EnsemblPlants" id="Kaladp0095s0115.1.v1.1">
    <property type="protein sequence ID" value="Kaladp0095s0115.1.v1.1"/>
    <property type="gene ID" value="Kaladp0095s0115.v1.1"/>
</dbReference>
<reference evidence="9" key="1">
    <citation type="submission" date="2021-01" db="UniProtKB">
        <authorList>
            <consortium name="EnsemblPlants"/>
        </authorList>
    </citation>
    <scope>IDENTIFICATION</scope>
</reference>
<name>A0A7N0V0D7_KALFE</name>
<evidence type="ECO:0000313" key="10">
    <source>
        <dbReference type="Proteomes" id="UP000594263"/>
    </source>
</evidence>
<feature type="transmembrane region" description="Helical" evidence="6">
    <location>
        <begin position="72"/>
        <end position="91"/>
    </location>
</feature>
<dbReference type="SUPFAM" id="SSF103481">
    <property type="entry name" value="Multidrug resistance efflux transporter EmrE"/>
    <property type="match status" value="2"/>
</dbReference>
<keyword evidence="10" id="KW-1185">Reference proteome</keyword>
<keyword evidence="4 6" id="KW-1133">Transmembrane helix</keyword>
<dbReference type="AlphaFoldDB" id="A0A7N0V0D7"/>
<feature type="transmembrane region" description="Helical" evidence="6">
    <location>
        <begin position="186"/>
        <end position="205"/>
    </location>
</feature>
<dbReference type="InterPro" id="IPR000620">
    <property type="entry name" value="EamA_dom"/>
</dbReference>
<dbReference type="Gramene" id="Kaladp0095s0115.1.v1.1">
    <property type="protein sequence ID" value="Kaladp0095s0115.1.v1.1"/>
    <property type="gene ID" value="Kaladp0095s0115.v1.1"/>
</dbReference>
<feature type="transmembrane region" description="Helical" evidence="6">
    <location>
        <begin position="256"/>
        <end position="276"/>
    </location>
</feature>
<proteinExistence type="inferred from homology"/>
<evidence type="ECO:0000256" key="1">
    <source>
        <dbReference type="ARBA" id="ARBA00004141"/>
    </source>
</evidence>
<dbReference type="InterPro" id="IPR030184">
    <property type="entry name" value="WAT1-related"/>
</dbReference>
<feature type="transmembrane region" description="Helical" evidence="6">
    <location>
        <begin position="133"/>
        <end position="152"/>
    </location>
</feature>
<evidence type="ECO:0000256" key="2">
    <source>
        <dbReference type="ARBA" id="ARBA00007635"/>
    </source>
</evidence>
<dbReference type="GO" id="GO:0022857">
    <property type="term" value="F:transmembrane transporter activity"/>
    <property type="evidence" value="ECO:0007669"/>
    <property type="project" value="InterPro"/>
</dbReference>
<feature type="transmembrane region" description="Helical" evidence="6">
    <location>
        <begin position="97"/>
        <end position="121"/>
    </location>
</feature>
<dbReference type="Proteomes" id="UP000594263">
    <property type="component" value="Unplaced"/>
</dbReference>
<evidence type="ECO:0000256" key="3">
    <source>
        <dbReference type="ARBA" id="ARBA00022692"/>
    </source>
</evidence>
<organism evidence="9 10">
    <name type="scientific">Kalanchoe fedtschenkoi</name>
    <name type="common">Lavender scallops</name>
    <name type="synonym">South American air plant</name>
    <dbReference type="NCBI Taxonomy" id="63787"/>
    <lineage>
        <taxon>Eukaryota</taxon>
        <taxon>Viridiplantae</taxon>
        <taxon>Streptophyta</taxon>
        <taxon>Embryophyta</taxon>
        <taxon>Tracheophyta</taxon>
        <taxon>Spermatophyta</taxon>
        <taxon>Magnoliopsida</taxon>
        <taxon>eudicotyledons</taxon>
        <taxon>Gunneridae</taxon>
        <taxon>Pentapetalae</taxon>
        <taxon>Saxifragales</taxon>
        <taxon>Crassulaceae</taxon>
        <taxon>Kalanchoe</taxon>
    </lineage>
</organism>
<accession>A0A7N0V0D7</accession>
<evidence type="ECO:0000256" key="4">
    <source>
        <dbReference type="ARBA" id="ARBA00022989"/>
    </source>
</evidence>
<dbReference type="InterPro" id="IPR037185">
    <property type="entry name" value="EmrE-like"/>
</dbReference>
<feature type="transmembrane region" description="Helical" evidence="6">
    <location>
        <begin position="12"/>
        <end position="30"/>
    </location>
</feature>
<feature type="region of interest" description="Disordered" evidence="7">
    <location>
        <begin position="343"/>
        <end position="368"/>
    </location>
</feature>
<comment type="subcellular location">
    <subcellularLocation>
        <location evidence="1 6">Membrane</location>
        <topology evidence="1 6">Multi-pass membrane protein</topology>
    </subcellularLocation>
</comment>
<comment type="similarity">
    <text evidence="2 6">Belongs to the drug/metabolite transporter (DMT) superfamily. Plant drug/metabolite exporter (P-DME) (TC 2.A.7.4) family.</text>
</comment>
<feature type="transmembrane region" description="Helical" evidence="6">
    <location>
        <begin position="42"/>
        <end position="60"/>
    </location>
</feature>
<evidence type="ECO:0000259" key="8">
    <source>
        <dbReference type="Pfam" id="PF00892"/>
    </source>
</evidence>
<feature type="domain" description="EamA" evidence="8">
    <location>
        <begin position="187"/>
        <end position="323"/>
    </location>
</feature>
<evidence type="ECO:0000256" key="7">
    <source>
        <dbReference type="SAM" id="MobiDB-lite"/>
    </source>
</evidence>
<evidence type="ECO:0000256" key="5">
    <source>
        <dbReference type="ARBA" id="ARBA00023136"/>
    </source>
</evidence>
<dbReference type="GO" id="GO:0016020">
    <property type="term" value="C:membrane"/>
    <property type="evidence" value="ECO:0007669"/>
    <property type="project" value="UniProtKB-SubCell"/>
</dbReference>
<feature type="transmembrane region" description="Helical" evidence="6">
    <location>
        <begin position="306"/>
        <end position="327"/>
    </location>
</feature>
<protein>
    <recommendedName>
        <fullName evidence="6">WAT1-related protein</fullName>
    </recommendedName>
</protein>
<dbReference type="Pfam" id="PF00892">
    <property type="entry name" value="EamA"/>
    <property type="match status" value="2"/>
</dbReference>
<keyword evidence="5 6" id="KW-0472">Membrane</keyword>
<feature type="compositionally biased region" description="Polar residues" evidence="7">
    <location>
        <begin position="351"/>
        <end position="368"/>
    </location>
</feature>
<evidence type="ECO:0000256" key="6">
    <source>
        <dbReference type="RuleBase" id="RU363077"/>
    </source>
</evidence>
<sequence length="368" mass="39950">MGGAMDGLKPTFLMVLVQCSTGLVNILYKLALGNGMSARILIAYRFMFASAFVVPMSFILEGKRRPKMTSHILFQGFLCGLIGGTLGQSLYIEGLAYTSATFAAAMMNLVPAATFIISVIYGIERLSLTKIGMAKIIGTAIGVGGAMVQTFYKGPLTNPWTTNINLMEYFEEHGSTGHPQVKHNQLLGLLLSLASCFCYSVWLLIQAKMTQTFPYQYTITAMMSVSAAVTGVAWAICLERDWSAWHLGLNIRLLTVGYSGIIASGLMFSLMAWCVWKRGPLFVAVFNPLMLVFVAIIGSFCLDEKLHLGSLIGAVLIVIGLYANLWAKGQELKSLSSFKKSTNMNDEDSDSPGSQRISFASTASSIVI</sequence>
<feature type="transmembrane region" description="Helical" evidence="6">
    <location>
        <begin position="281"/>
        <end position="300"/>
    </location>
</feature>